<dbReference type="EMBL" id="JASCZI010151071">
    <property type="protein sequence ID" value="MED6168695.1"/>
    <property type="molecule type" value="Genomic_DNA"/>
</dbReference>
<name>A0ABU6V879_9FABA</name>
<accession>A0ABU6V879</accession>
<protein>
    <submittedName>
        <fullName evidence="1">Uncharacterized protein</fullName>
    </submittedName>
</protein>
<dbReference type="Proteomes" id="UP001341840">
    <property type="component" value="Unassembled WGS sequence"/>
</dbReference>
<proteinExistence type="predicted"/>
<keyword evidence="2" id="KW-1185">Reference proteome</keyword>
<reference evidence="1 2" key="1">
    <citation type="journal article" date="2023" name="Plants (Basel)">
        <title>Bridging the Gap: Combining Genomics and Transcriptomics Approaches to Understand Stylosanthes scabra, an Orphan Legume from the Brazilian Caatinga.</title>
        <authorList>
            <person name="Ferreira-Neto J.R.C."/>
            <person name="da Silva M.D."/>
            <person name="Binneck E."/>
            <person name="de Melo N.F."/>
            <person name="da Silva R.H."/>
            <person name="de Melo A.L.T.M."/>
            <person name="Pandolfi V."/>
            <person name="Bustamante F.O."/>
            <person name="Brasileiro-Vidal A.C."/>
            <person name="Benko-Iseppon A.M."/>
        </authorList>
    </citation>
    <scope>NUCLEOTIDE SEQUENCE [LARGE SCALE GENOMIC DNA]</scope>
    <source>
        <tissue evidence="1">Leaves</tissue>
    </source>
</reference>
<sequence>MATPSLDNEPQKLKAAWDLETTYHFIQENPQYEKWRHKGLPYAHDLTALFKGAVATGKYSWAPSSGVLPNGMHEDDNGYHPCFESGFQDLEEGSGIVKKM</sequence>
<organism evidence="1 2">
    <name type="scientific">Stylosanthes scabra</name>
    <dbReference type="NCBI Taxonomy" id="79078"/>
    <lineage>
        <taxon>Eukaryota</taxon>
        <taxon>Viridiplantae</taxon>
        <taxon>Streptophyta</taxon>
        <taxon>Embryophyta</taxon>
        <taxon>Tracheophyta</taxon>
        <taxon>Spermatophyta</taxon>
        <taxon>Magnoliopsida</taxon>
        <taxon>eudicotyledons</taxon>
        <taxon>Gunneridae</taxon>
        <taxon>Pentapetalae</taxon>
        <taxon>rosids</taxon>
        <taxon>fabids</taxon>
        <taxon>Fabales</taxon>
        <taxon>Fabaceae</taxon>
        <taxon>Papilionoideae</taxon>
        <taxon>50 kb inversion clade</taxon>
        <taxon>dalbergioids sensu lato</taxon>
        <taxon>Dalbergieae</taxon>
        <taxon>Pterocarpus clade</taxon>
        <taxon>Stylosanthes</taxon>
    </lineage>
</organism>
<comment type="caution">
    <text evidence="1">The sequence shown here is derived from an EMBL/GenBank/DDBJ whole genome shotgun (WGS) entry which is preliminary data.</text>
</comment>
<evidence type="ECO:0000313" key="1">
    <source>
        <dbReference type="EMBL" id="MED6168695.1"/>
    </source>
</evidence>
<evidence type="ECO:0000313" key="2">
    <source>
        <dbReference type="Proteomes" id="UP001341840"/>
    </source>
</evidence>
<gene>
    <name evidence="1" type="ORF">PIB30_013886</name>
</gene>